<evidence type="ECO:0000313" key="1">
    <source>
        <dbReference type="EMBL" id="JAH19715.1"/>
    </source>
</evidence>
<protein>
    <submittedName>
        <fullName evidence="1">Uncharacterized protein</fullName>
    </submittedName>
</protein>
<name>A0A0E9QTV4_ANGAN</name>
<reference evidence="1" key="2">
    <citation type="journal article" date="2015" name="Fish Shellfish Immunol.">
        <title>Early steps in the European eel (Anguilla anguilla)-Vibrio vulnificus interaction in the gills: Role of the RtxA13 toxin.</title>
        <authorList>
            <person name="Callol A."/>
            <person name="Pajuelo D."/>
            <person name="Ebbesson L."/>
            <person name="Teles M."/>
            <person name="MacKenzie S."/>
            <person name="Amaro C."/>
        </authorList>
    </citation>
    <scope>NUCLEOTIDE SEQUENCE</scope>
</reference>
<proteinExistence type="predicted"/>
<sequence length="43" mass="5218">MLSPERWVYLFIKWPTIGQSWTTYRPVEENRPVIIIEQLSRSP</sequence>
<dbReference type="AlphaFoldDB" id="A0A0E9QTV4"/>
<organism evidence="1">
    <name type="scientific">Anguilla anguilla</name>
    <name type="common">European freshwater eel</name>
    <name type="synonym">Muraena anguilla</name>
    <dbReference type="NCBI Taxonomy" id="7936"/>
    <lineage>
        <taxon>Eukaryota</taxon>
        <taxon>Metazoa</taxon>
        <taxon>Chordata</taxon>
        <taxon>Craniata</taxon>
        <taxon>Vertebrata</taxon>
        <taxon>Euteleostomi</taxon>
        <taxon>Actinopterygii</taxon>
        <taxon>Neopterygii</taxon>
        <taxon>Teleostei</taxon>
        <taxon>Anguilliformes</taxon>
        <taxon>Anguillidae</taxon>
        <taxon>Anguilla</taxon>
    </lineage>
</organism>
<accession>A0A0E9QTV4</accession>
<dbReference type="EMBL" id="GBXM01088862">
    <property type="protein sequence ID" value="JAH19715.1"/>
    <property type="molecule type" value="Transcribed_RNA"/>
</dbReference>
<reference evidence="1" key="1">
    <citation type="submission" date="2014-11" db="EMBL/GenBank/DDBJ databases">
        <authorList>
            <person name="Amaro Gonzalez C."/>
        </authorList>
    </citation>
    <scope>NUCLEOTIDE SEQUENCE</scope>
</reference>